<dbReference type="EMBL" id="JADFTS010000005">
    <property type="protein sequence ID" value="KAF9605044.1"/>
    <property type="molecule type" value="Genomic_DNA"/>
</dbReference>
<dbReference type="Proteomes" id="UP000631114">
    <property type="component" value="Unassembled WGS sequence"/>
</dbReference>
<keyword evidence="3" id="KW-1185">Reference proteome</keyword>
<dbReference type="PANTHER" id="PTHR31442">
    <property type="entry name" value="HOMEODOMAIN-LIKE SUPERFAMILY PROTEIN-RELATED"/>
    <property type="match status" value="1"/>
</dbReference>
<proteinExistence type="predicted"/>
<dbReference type="AlphaFoldDB" id="A0A835HUP9"/>
<reference evidence="2 3" key="1">
    <citation type="submission" date="2020-10" db="EMBL/GenBank/DDBJ databases">
        <title>The Coptis chinensis genome and diversification of protoberbering-type alkaloids.</title>
        <authorList>
            <person name="Wang B."/>
            <person name="Shu S."/>
            <person name="Song C."/>
            <person name="Liu Y."/>
        </authorList>
    </citation>
    <scope>NUCLEOTIDE SEQUENCE [LARGE SCALE GENOMIC DNA]</scope>
    <source>
        <strain evidence="2">HL-2020</strain>
        <tissue evidence="2">Leaf</tissue>
    </source>
</reference>
<organism evidence="2 3">
    <name type="scientific">Coptis chinensis</name>
    <dbReference type="NCBI Taxonomy" id="261450"/>
    <lineage>
        <taxon>Eukaryota</taxon>
        <taxon>Viridiplantae</taxon>
        <taxon>Streptophyta</taxon>
        <taxon>Embryophyta</taxon>
        <taxon>Tracheophyta</taxon>
        <taxon>Spermatophyta</taxon>
        <taxon>Magnoliopsida</taxon>
        <taxon>Ranunculales</taxon>
        <taxon>Ranunculaceae</taxon>
        <taxon>Coptidoideae</taxon>
        <taxon>Coptis</taxon>
    </lineage>
</organism>
<dbReference type="GO" id="GO:0003700">
    <property type="term" value="F:DNA-binding transcription factor activity"/>
    <property type="evidence" value="ECO:0007669"/>
    <property type="project" value="InterPro"/>
</dbReference>
<protein>
    <submittedName>
        <fullName evidence="2">Uncharacterized protein</fullName>
    </submittedName>
</protein>
<dbReference type="InterPro" id="IPR009057">
    <property type="entry name" value="Homeodomain-like_sf"/>
</dbReference>
<evidence type="ECO:0000313" key="3">
    <source>
        <dbReference type="Proteomes" id="UP000631114"/>
    </source>
</evidence>
<dbReference type="SUPFAM" id="SSF46689">
    <property type="entry name" value="Homeodomain-like"/>
    <property type="match status" value="1"/>
</dbReference>
<dbReference type="Gene3D" id="1.10.10.60">
    <property type="entry name" value="Homeodomain-like"/>
    <property type="match status" value="1"/>
</dbReference>
<dbReference type="InterPro" id="IPR044841">
    <property type="entry name" value="LUX/BOA-like"/>
</dbReference>
<accession>A0A835HUP9</accession>
<sequence>MVESPDARQQYRRILGGYRQAKKKRKDAKEEEDEGELENDDLSTSKKPRVVWSVELHQQFVTAVNQLGIDNMNFEKIFMVRKEFCCH</sequence>
<dbReference type="OrthoDB" id="1938845at2759"/>
<gene>
    <name evidence="2" type="ORF">IFM89_013714</name>
</gene>
<comment type="caution">
    <text evidence="2">The sequence shown here is derived from an EMBL/GenBank/DDBJ whole genome shotgun (WGS) entry which is preliminary data.</text>
</comment>
<name>A0A835HUP9_9MAGN</name>
<feature type="region of interest" description="Disordered" evidence="1">
    <location>
        <begin position="1"/>
        <end position="44"/>
    </location>
</feature>
<dbReference type="PANTHER" id="PTHR31442:SF40">
    <property type="entry name" value="HOMEODOMAIN-LIKE SUPERFAMILY PROTEIN"/>
    <property type="match status" value="1"/>
</dbReference>
<evidence type="ECO:0000256" key="1">
    <source>
        <dbReference type="SAM" id="MobiDB-lite"/>
    </source>
</evidence>
<evidence type="ECO:0000313" key="2">
    <source>
        <dbReference type="EMBL" id="KAF9605044.1"/>
    </source>
</evidence>
<feature type="compositionally biased region" description="Acidic residues" evidence="1">
    <location>
        <begin position="30"/>
        <end position="41"/>
    </location>
</feature>
<dbReference type="GO" id="GO:0005634">
    <property type="term" value="C:nucleus"/>
    <property type="evidence" value="ECO:0007669"/>
    <property type="project" value="TreeGrafter"/>
</dbReference>